<feature type="compositionally biased region" description="Low complexity" evidence="4">
    <location>
        <begin position="13"/>
        <end position="30"/>
    </location>
</feature>
<comment type="caution">
    <text evidence="5">The sequence shown here is derived from an EMBL/GenBank/DDBJ whole genome shotgun (WGS) entry which is preliminary data.</text>
</comment>
<dbReference type="PANTHER" id="PTHR22838">
    <property type="entry name" value="WD REPEAT PROTEIN 26-RELATED"/>
    <property type="match status" value="1"/>
</dbReference>
<proteinExistence type="predicted"/>
<gene>
    <name evidence="5" type="ORF">HBR001_LOCUS2793</name>
</gene>
<dbReference type="PANTHER" id="PTHR22838:SF0">
    <property type="entry name" value="WD REPEAT-CONTAINING PROTEIN 26"/>
    <property type="match status" value="1"/>
</dbReference>
<feature type="repeat" description="WD" evidence="3">
    <location>
        <begin position="359"/>
        <end position="400"/>
    </location>
</feature>
<dbReference type="PRINTS" id="PR00320">
    <property type="entry name" value="GPROTEINBRPT"/>
</dbReference>
<keyword evidence="1 3" id="KW-0853">WD repeat</keyword>
<dbReference type="PROSITE" id="PS50082">
    <property type="entry name" value="WD_REPEATS_2"/>
    <property type="match status" value="4"/>
</dbReference>
<dbReference type="InterPro" id="IPR020472">
    <property type="entry name" value="WD40_PAC1"/>
</dbReference>
<dbReference type="SMART" id="SM00320">
    <property type="entry name" value="WD40"/>
    <property type="match status" value="6"/>
</dbReference>
<dbReference type="Gene3D" id="2.130.10.10">
    <property type="entry name" value="YVTN repeat-like/Quinoprotein amine dehydrogenase"/>
    <property type="match status" value="1"/>
</dbReference>
<evidence type="ECO:0000313" key="6">
    <source>
        <dbReference type="Proteomes" id="UP001162031"/>
    </source>
</evidence>
<dbReference type="Proteomes" id="UP001162031">
    <property type="component" value="Unassembled WGS sequence"/>
</dbReference>
<feature type="repeat" description="WD" evidence="3">
    <location>
        <begin position="501"/>
        <end position="527"/>
    </location>
</feature>
<accession>A0AAV0TLH1</accession>
<evidence type="ECO:0000256" key="4">
    <source>
        <dbReference type="SAM" id="MobiDB-lite"/>
    </source>
</evidence>
<dbReference type="SUPFAM" id="SSF50978">
    <property type="entry name" value="WD40 repeat-like"/>
    <property type="match status" value="1"/>
</dbReference>
<sequence>MPRWSDTKRKRASSSSSQSRRAAAPHASSPAPSPRHGPHCKRRTQHWVRLLLRELYDLNYRDAAAALEREAGVELRSRPMKTLQELVTRHEWDHAVQLVTKQGGRGTLKVTKDGTEAASDATSDEEETLDMKSPVAARAAALLLLQRKFIDQLLDKQLTLALCTFQDEILPVYAPNEAEVTQLAELLLCKDADEMQQKVAIRWQDEELQQQLEELVSAEEMVPEGALRKLVQDGRETDQNESLVTRSGRVAGADVALFESSSKADVWELAFSPDGDVLAAASSDGSIVLWQIKWSDGVASCSETTPTCVGETLHVLQSLDGSADCLAWSPDSRYLLSSGSRSWTIQLWNRQSGLCEKRFQHPGKVVTKIHWLPCADQFVSGSADKSLLLWDANEGSIVYKWSGQRVLDIVVHPHETKVFVLTSGNEIRVYDIACKSDELFLRVEPLISCISISPSGTFLLVNFVKQERIVCVEIASGSIIAKYRGIREQRYVLRPCFCGVDDELVASGSEDGIVYLWQRDNGKQVGELDGHSSVVNVVVRHPIRSNVIASASDDKTVRLWSLKALE</sequence>
<dbReference type="AlphaFoldDB" id="A0AAV0TLH1"/>
<feature type="region of interest" description="Disordered" evidence="4">
    <location>
        <begin position="107"/>
        <end position="130"/>
    </location>
</feature>
<dbReference type="InterPro" id="IPR051350">
    <property type="entry name" value="WD_repeat-ST_regulator"/>
</dbReference>
<evidence type="ECO:0000256" key="3">
    <source>
        <dbReference type="PROSITE-ProRule" id="PRU00221"/>
    </source>
</evidence>
<name>A0AAV0TLH1_HYABA</name>
<organism evidence="5 6">
    <name type="scientific">Hyaloperonospora brassicae</name>
    <name type="common">Brassica downy mildew</name>
    <name type="synonym">Peronospora brassicae</name>
    <dbReference type="NCBI Taxonomy" id="162125"/>
    <lineage>
        <taxon>Eukaryota</taxon>
        <taxon>Sar</taxon>
        <taxon>Stramenopiles</taxon>
        <taxon>Oomycota</taxon>
        <taxon>Peronosporomycetes</taxon>
        <taxon>Peronosporales</taxon>
        <taxon>Peronosporaceae</taxon>
        <taxon>Hyaloperonospora</taxon>
    </lineage>
</organism>
<evidence type="ECO:0000313" key="5">
    <source>
        <dbReference type="EMBL" id="CAI5722124.1"/>
    </source>
</evidence>
<reference evidence="5" key="1">
    <citation type="submission" date="2022-12" db="EMBL/GenBank/DDBJ databases">
        <authorList>
            <person name="Webb A."/>
        </authorList>
    </citation>
    <scope>NUCLEOTIDE SEQUENCE</scope>
    <source>
        <strain evidence="5">Hp1</strain>
    </source>
</reference>
<dbReference type="InterPro" id="IPR015943">
    <property type="entry name" value="WD40/YVTN_repeat-like_dom_sf"/>
</dbReference>
<feature type="region of interest" description="Disordered" evidence="4">
    <location>
        <begin position="1"/>
        <end position="42"/>
    </location>
</feature>
<keyword evidence="6" id="KW-1185">Reference proteome</keyword>
<dbReference type="PROSITE" id="PS50294">
    <property type="entry name" value="WD_REPEATS_REGION"/>
    <property type="match status" value="2"/>
</dbReference>
<dbReference type="InterPro" id="IPR036322">
    <property type="entry name" value="WD40_repeat_dom_sf"/>
</dbReference>
<keyword evidence="2" id="KW-0677">Repeat</keyword>
<evidence type="ECO:0000256" key="1">
    <source>
        <dbReference type="ARBA" id="ARBA00022574"/>
    </source>
</evidence>
<dbReference type="Pfam" id="PF23627">
    <property type="entry name" value="LisH_WDR26"/>
    <property type="match status" value="1"/>
</dbReference>
<feature type="repeat" description="WD" evidence="3">
    <location>
        <begin position="259"/>
        <end position="300"/>
    </location>
</feature>
<dbReference type="EMBL" id="CANTFL010000409">
    <property type="protein sequence ID" value="CAI5722124.1"/>
    <property type="molecule type" value="Genomic_DNA"/>
</dbReference>
<dbReference type="InterPro" id="IPR001680">
    <property type="entry name" value="WD40_rpt"/>
</dbReference>
<feature type="repeat" description="WD" evidence="3">
    <location>
        <begin position="528"/>
        <end position="566"/>
    </location>
</feature>
<evidence type="ECO:0000256" key="2">
    <source>
        <dbReference type="ARBA" id="ARBA00022737"/>
    </source>
</evidence>
<protein>
    <submittedName>
        <fullName evidence="5">Uncharacterized protein</fullName>
    </submittedName>
</protein>
<dbReference type="Pfam" id="PF00400">
    <property type="entry name" value="WD40"/>
    <property type="match status" value="5"/>
</dbReference>